<dbReference type="InterPro" id="IPR003838">
    <property type="entry name" value="ABC3_permease_C"/>
</dbReference>
<dbReference type="NCBIfam" id="NF038347">
    <property type="entry name" value="FtsX_Gpos"/>
    <property type="match status" value="1"/>
</dbReference>
<feature type="transmembrane region" description="Helical" evidence="11">
    <location>
        <begin position="280"/>
        <end position="302"/>
    </location>
</feature>
<keyword evidence="6 11" id="KW-0812">Transmembrane</keyword>
<gene>
    <name evidence="14" type="ORF">GHI93_02650</name>
</gene>
<sequence>MIRNFFRHIGESLKNMKRNGWMTVAAVSSVMITLVLVGAFLSVIMNVSKLASGIENNVRIVAFTNLDIHDQSQKIVDPKDNAKQIENPNYKKIYDQISKVADIKTIKFSSREEQLKQLTETIPTYKLFKGDANPLYDAYIIEASTPGKVQSVAKNVGQISGINKVNYGGSNTKQIFAFAKAIRLWGLGGAILLLLVAIFLIQNTIRITIMSRQREIQIMRLVGAKNGYIRWPFFLEGAWVGLLGSIVPSVLMAWVYRVAFISFAPTLHTQQLTMYTPSEFIPMIVGIMVVIGVLIGSFGALLSMRRFLKI</sequence>
<dbReference type="GO" id="GO:0005886">
    <property type="term" value="C:plasma membrane"/>
    <property type="evidence" value="ECO:0007669"/>
    <property type="project" value="UniProtKB-SubCell"/>
</dbReference>
<keyword evidence="8 10" id="KW-0472">Membrane</keyword>
<keyword evidence="15" id="KW-1185">Reference proteome</keyword>
<dbReference type="PANTHER" id="PTHR47755:SF1">
    <property type="entry name" value="CELL DIVISION PROTEIN FTSX"/>
    <property type="match status" value="1"/>
</dbReference>
<evidence type="ECO:0000256" key="6">
    <source>
        <dbReference type="ARBA" id="ARBA00022692"/>
    </source>
</evidence>
<dbReference type="Pfam" id="PF18075">
    <property type="entry name" value="FtsX_ECD"/>
    <property type="match status" value="1"/>
</dbReference>
<evidence type="ECO:0000256" key="4">
    <source>
        <dbReference type="ARBA" id="ARBA00022475"/>
    </source>
</evidence>
<comment type="caution">
    <text evidence="14">The sequence shown here is derived from an EMBL/GenBank/DDBJ whole genome shotgun (WGS) entry which is preliminary data.</text>
</comment>
<evidence type="ECO:0000256" key="1">
    <source>
        <dbReference type="ARBA" id="ARBA00004651"/>
    </source>
</evidence>
<evidence type="ECO:0000256" key="5">
    <source>
        <dbReference type="ARBA" id="ARBA00022618"/>
    </source>
</evidence>
<evidence type="ECO:0000256" key="7">
    <source>
        <dbReference type="ARBA" id="ARBA00022989"/>
    </source>
</evidence>
<dbReference type="Gene3D" id="3.30.70.3040">
    <property type="match status" value="1"/>
</dbReference>
<comment type="function">
    <text evidence="10">Part of the ABC transporter FtsEX involved in asymmetric cellular division facilitating the initiation of sporulation.</text>
</comment>
<dbReference type="InterPro" id="IPR004513">
    <property type="entry name" value="FtsX"/>
</dbReference>
<dbReference type="PANTHER" id="PTHR47755">
    <property type="entry name" value="CELL DIVISION PROTEIN FTSX"/>
    <property type="match status" value="1"/>
</dbReference>
<evidence type="ECO:0000256" key="9">
    <source>
        <dbReference type="ARBA" id="ARBA00023306"/>
    </source>
</evidence>
<evidence type="ECO:0000256" key="11">
    <source>
        <dbReference type="SAM" id="Phobius"/>
    </source>
</evidence>
<feature type="transmembrane region" description="Helical" evidence="11">
    <location>
        <begin position="184"/>
        <end position="205"/>
    </location>
</feature>
<protein>
    <recommendedName>
        <fullName evidence="3 10">Cell division protein FtsX</fullName>
    </recommendedName>
</protein>
<keyword evidence="5 10" id="KW-0132">Cell division</keyword>
<dbReference type="EMBL" id="WITJ01000003">
    <property type="protein sequence ID" value="MQW38849.1"/>
    <property type="molecule type" value="Genomic_DNA"/>
</dbReference>
<comment type="similarity">
    <text evidence="2 10">Belongs to the ABC-4 integral membrane protein family. FtsX subfamily.</text>
</comment>
<proteinExistence type="inferred from homology"/>
<evidence type="ECO:0000259" key="12">
    <source>
        <dbReference type="Pfam" id="PF02687"/>
    </source>
</evidence>
<evidence type="ECO:0000256" key="2">
    <source>
        <dbReference type="ARBA" id="ARBA00007379"/>
    </source>
</evidence>
<dbReference type="AlphaFoldDB" id="A0A7X1Z707"/>
<reference evidence="14 15" key="1">
    <citation type="submission" date="2019-10" db="EMBL/GenBank/DDBJ databases">
        <authorList>
            <person name="Dong K."/>
        </authorList>
    </citation>
    <scope>NUCLEOTIDE SEQUENCE [LARGE SCALE GENOMIC DNA]</scope>
    <source>
        <strain evidence="14 15">DSM 28960</strain>
    </source>
</reference>
<keyword evidence="4 10" id="KW-1003">Cell membrane</keyword>
<evidence type="ECO:0000256" key="3">
    <source>
        <dbReference type="ARBA" id="ARBA00021907"/>
    </source>
</evidence>
<evidence type="ECO:0000256" key="10">
    <source>
        <dbReference type="PIRNR" id="PIRNR003097"/>
    </source>
</evidence>
<dbReference type="Proteomes" id="UP000439550">
    <property type="component" value="Unassembled WGS sequence"/>
</dbReference>
<feature type="domain" description="FtsX extracellular" evidence="13">
    <location>
        <begin position="85"/>
        <end position="165"/>
    </location>
</feature>
<evidence type="ECO:0000259" key="13">
    <source>
        <dbReference type="Pfam" id="PF18075"/>
    </source>
</evidence>
<feature type="domain" description="ABC3 transporter permease C-terminal" evidence="12">
    <location>
        <begin position="190"/>
        <end position="309"/>
    </location>
</feature>
<dbReference type="GO" id="GO:0051301">
    <property type="term" value="P:cell division"/>
    <property type="evidence" value="ECO:0007669"/>
    <property type="project" value="UniProtKB-KW"/>
</dbReference>
<feature type="transmembrane region" description="Helical" evidence="11">
    <location>
        <begin position="238"/>
        <end position="260"/>
    </location>
</feature>
<name>A0A7X1Z707_9LACT</name>
<evidence type="ECO:0000256" key="8">
    <source>
        <dbReference type="ARBA" id="ARBA00023136"/>
    </source>
</evidence>
<comment type="subcellular location">
    <subcellularLocation>
        <location evidence="1">Cell membrane</location>
        <topology evidence="1">Multi-pass membrane protein</topology>
    </subcellularLocation>
</comment>
<feature type="transmembrane region" description="Helical" evidence="11">
    <location>
        <begin position="21"/>
        <end position="45"/>
    </location>
</feature>
<dbReference type="InterPro" id="IPR058204">
    <property type="entry name" value="FtsX_firmicutes-type"/>
</dbReference>
<dbReference type="RefSeq" id="WP_153495499.1">
    <property type="nucleotide sequence ID" value="NZ_CAXYUY010000001.1"/>
</dbReference>
<evidence type="ECO:0000313" key="14">
    <source>
        <dbReference type="EMBL" id="MQW38849.1"/>
    </source>
</evidence>
<dbReference type="OrthoDB" id="9812531at2"/>
<keyword evidence="7 11" id="KW-1133">Transmembrane helix</keyword>
<keyword evidence="9 10" id="KW-0131">Cell cycle</keyword>
<dbReference type="Pfam" id="PF02687">
    <property type="entry name" value="FtsX"/>
    <property type="match status" value="1"/>
</dbReference>
<evidence type="ECO:0000313" key="15">
    <source>
        <dbReference type="Proteomes" id="UP000439550"/>
    </source>
</evidence>
<dbReference type="InterPro" id="IPR040690">
    <property type="entry name" value="FtsX_ECD"/>
</dbReference>
<organism evidence="14 15">
    <name type="scientific">Lactococcus hircilactis</name>
    <dbReference type="NCBI Taxonomy" id="1494462"/>
    <lineage>
        <taxon>Bacteria</taxon>
        <taxon>Bacillati</taxon>
        <taxon>Bacillota</taxon>
        <taxon>Bacilli</taxon>
        <taxon>Lactobacillales</taxon>
        <taxon>Streptococcaceae</taxon>
        <taxon>Lactococcus</taxon>
    </lineage>
</organism>
<accession>A0A7X1Z707</accession>
<dbReference type="PIRSF" id="PIRSF003097">
    <property type="entry name" value="FtsX"/>
    <property type="match status" value="1"/>
</dbReference>